<gene>
    <name evidence="6" type="ORF">ENU09_02345</name>
    <name evidence="5" type="ORF">ENU14_06465</name>
</gene>
<reference evidence="5" key="1">
    <citation type="journal article" date="2020" name="mSystems">
        <title>Genome- and Community-Level Interaction Insights into Carbon Utilization and Element Cycling Functions of Hydrothermarchaeota in Hydrothermal Sediment.</title>
        <authorList>
            <person name="Zhou Z."/>
            <person name="Liu Y."/>
            <person name="Xu W."/>
            <person name="Pan J."/>
            <person name="Luo Z.H."/>
            <person name="Li M."/>
        </authorList>
    </citation>
    <scope>NUCLEOTIDE SEQUENCE [LARGE SCALE GENOMIC DNA]</scope>
    <source>
        <strain evidence="6">SpSt-638</strain>
        <strain evidence="5">SpSt-642</strain>
    </source>
</reference>
<dbReference type="SUPFAM" id="SSF47781">
    <property type="entry name" value="RuvA domain 2-like"/>
    <property type="match status" value="1"/>
</dbReference>
<dbReference type="Gene3D" id="3.40.50.10130">
    <property type="match status" value="1"/>
</dbReference>
<dbReference type="GO" id="GO:0000727">
    <property type="term" value="P:double-strand break repair via break-induced replication"/>
    <property type="evidence" value="ECO:0007669"/>
    <property type="project" value="TreeGrafter"/>
</dbReference>
<dbReference type="EMBL" id="DTBJ01000056">
    <property type="protein sequence ID" value="HGM59206.1"/>
    <property type="molecule type" value="Genomic_DNA"/>
</dbReference>
<dbReference type="InterPro" id="IPR010994">
    <property type="entry name" value="RuvA_2-like"/>
</dbReference>
<name>A0A7C4H9Z5_STAMA</name>
<evidence type="ECO:0000313" key="6">
    <source>
        <dbReference type="EMBL" id="HGQ59541.1"/>
    </source>
</evidence>
<evidence type="ECO:0000256" key="2">
    <source>
        <dbReference type="ARBA" id="ARBA00022801"/>
    </source>
</evidence>
<keyword evidence="2" id="KW-0378">Hydrolase</keyword>
<dbReference type="InterPro" id="IPR041663">
    <property type="entry name" value="DisA/LigA_HHH"/>
</dbReference>
<dbReference type="PANTHER" id="PTHR13451">
    <property type="entry name" value="CLASS II CROSSOVER JUNCTION ENDONUCLEASE MUS81"/>
    <property type="match status" value="1"/>
</dbReference>
<dbReference type="Pfam" id="PF12826">
    <property type="entry name" value="HHH_2"/>
    <property type="match status" value="1"/>
</dbReference>
<evidence type="ECO:0000259" key="4">
    <source>
        <dbReference type="SMART" id="SM00891"/>
    </source>
</evidence>
<dbReference type="InterPro" id="IPR033309">
    <property type="entry name" value="Mus81"/>
</dbReference>
<feature type="domain" description="ERCC4" evidence="4">
    <location>
        <begin position="10"/>
        <end position="101"/>
    </location>
</feature>
<sequence length="233" mass="26672">MSFKLLVPVDIVMDSREFSKNPDVKNMLEKNGIKVAVTKLEIGDYLLLASGKAKSILIERKSIMDLAQSIRDRRLWDQAKLLINHCDENGYQPLIIVEGDISLLRKYSNWSIQSILRAIDTVILDFKIPVLNTPDKESTVQWLIVKARSLGETSEKRIYRLRVEKKPLSIHDRILYVAESLSGPILARRLLKKFKTLRNIANASIFELTSVEGVGEARAREIYEIFNTEWCGD</sequence>
<protein>
    <recommendedName>
        <fullName evidence="4">ERCC4 domain-containing protein</fullName>
    </recommendedName>
</protein>
<keyword evidence="1" id="KW-0227">DNA damage</keyword>
<dbReference type="GO" id="GO:0048257">
    <property type="term" value="F:3'-flap endonuclease activity"/>
    <property type="evidence" value="ECO:0007669"/>
    <property type="project" value="TreeGrafter"/>
</dbReference>
<dbReference type="AlphaFoldDB" id="A0A7C4H9Z5"/>
<dbReference type="Gene3D" id="1.10.150.20">
    <property type="entry name" value="5' to 3' exonuclease, C-terminal subdomain"/>
    <property type="match status" value="1"/>
</dbReference>
<dbReference type="GO" id="GO:0003677">
    <property type="term" value="F:DNA binding"/>
    <property type="evidence" value="ECO:0007669"/>
    <property type="project" value="InterPro"/>
</dbReference>
<dbReference type="InterPro" id="IPR011335">
    <property type="entry name" value="Restrct_endonuc-II-like"/>
</dbReference>
<comment type="caution">
    <text evidence="5">The sequence shown here is derived from an EMBL/GenBank/DDBJ whole genome shotgun (WGS) entry which is preliminary data.</text>
</comment>
<evidence type="ECO:0000256" key="1">
    <source>
        <dbReference type="ARBA" id="ARBA00022763"/>
    </source>
</evidence>
<proteinExistence type="predicted"/>
<dbReference type="PANTHER" id="PTHR13451:SF0">
    <property type="entry name" value="CROSSOVER JUNCTION ENDONUCLEASE MUS81"/>
    <property type="match status" value="1"/>
</dbReference>
<evidence type="ECO:0000313" key="5">
    <source>
        <dbReference type="EMBL" id="HGM59206.1"/>
    </source>
</evidence>
<dbReference type="SMART" id="SM00891">
    <property type="entry name" value="ERCC4"/>
    <property type="match status" value="1"/>
</dbReference>
<dbReference type="GO" id="GO:0006308">
    <property type="term" value="P:DNA catabolic process"/>
    <property type="evidence" value="ECO:0007669"/>
    <property type="project" value="InterPro"/>
</dbReference>
<accession>A0A7C4H9Z5</accession>
<organism evidence="5">
    <name type="scientific">Staphylothermus marinus</name>
    <dbReference type="NCBI Taxonomy" id="2280"/>
    <lineage>
        <taxon>Archaea</taxon>
        <taxon>Thermoproteota</taxon>
        <taxon>Thermoprotei</taxon>
        <taxon>Desulfurococcales</taxon>
        <taxon>Desulfurococcaceae</taxon>
        <taxon>Staphylothermus</taxon>
    </lineage>
</organism>
<keyword evidence="3" id="KW-0234">DNA repair</keyword>
<dbReference type="GO" id="GO:0008821">
    <property type="term" value="F:crossover junction DNA endonuclease activity"/>
    <property type="evidence" value="ECO:0007669"/>
    <property type="project" value="InterPro"/>
</dbReference>
<evidence type="ECO:0000256" key="3">
    <source>
        <dbReference type="ARBA" id="ARBA00023204"/>
    </source>
</evidence>
<dbReference type="Pfam" id="PF02732">
    <property type="entry name" value="ERCC4"/>
    <property type="match status" value="1"/>
</dbReference>
<dbReference type="GO" id="GO:0048476">
    <property type="term" value="C:Holliday junction resolvase complex"/>
    <property type="evidence" value="ECO:0007669"/>
    <property type="project" value="TreeGrafter"/>
</dbReference>
<dbReference type="SUPFAM" id="SSF52980">
    <property type="entry name" value="Restriction endonuclease-like"/>
    <property type="match status" value="1"/>
</dbReference>
<dbReference type="InterPro" id="IPR006166">
    <property type="entry name" value="ERCC4_domain"/>
</dbReference>
<dbReference type="EMBL" id="DTBE01000061">
    <property type="protein sequence ID" value="HGQ59541.1"/>
    <property type="molecule type" value="Genomic_DNA"/>
</dbReference>